<name>A0A368RSB3_SETIT</name>
<accession>A0A368RSB3</accession>
<gene>
    <name evidence="1" type="ORF">SETIT_7G049000v2</name>
</gene>
<protein>
    <submittedName>
        <fullName evidence="1">Uncharacterized protein</fullName>
    </submittedName>
</protein>
<proteinExistence type="predicted"/>
<organism evidence="1">
    <name type="scientific">Setaria italica</name>
    <name type="common">Foxtail millet</name>
    <name type="synonym">Panicum italicum</name>
    <dbReference type="NCBI Taxonomy" id="4555"/>
    <lineage>
        <taxon>Eukaryota</taxon>
        <taxon>Viridiplantae</taxon>
        <taxon>Streptophyta</taxon>
        <taxon>Embryophyta</taxon>
        <taxon>Tracheophyta</taxon>
        <taxon>Spermatophyta</taxon>
        <taxon>Magnoliopsida</taxon>
        <taxon>Liliopsida</taxon>
        <taxon>Poales</taxon>
        <taxon>Poaceae</taxon>
        <taxon>PACMAD clade</taxon>
        <taxon>Panicoideae</taxon>
        <taxon>Panicodae</taxon>
        <taxon>Paniceae</taxon>
        <taxon>Cenchrinae</taxon>
        <taxon>Setaria</taxon>
    </lineage>
</organism>
<dbReference type="AlphaFoldDB" id="A0A368RSB3"/>
<reference evidence="1" key="2">
    <citation type="submission" date="2015-07" db="EMBL/GenBank/DDBJ databases">
        <authorList>
            <person name="Noorani M."/>
        </authorList>
    </citation>
    <scope>NUCLEOTIDE SEQUENCE</scope>
    <source>
        <strain evidence="1">Yugu1</strain>
    </source>
</reference>
<reference evidence="1" key="1">
    <citation type="journal article" date="2012" name="Nat. Biotechnol.">
        <title>Reference genome sequence of the model plant Setaria.</title>
        <authorList>
            <person name="Bennetzen J.L."/>
            <person name="Schmutz J."/>
            <person name="Wang H."/>
            <person name="Percifield R."/>
            <person name="Hawkins J."/>
            <person name="Pontaroli A.C."/>
            <person name="Estep M."/>
            <person name="Feng L."/>
            <person name="Vaughn J.N."/>
            <person name="Grimwood J."/>
            <person name="Jenkins J."/>
            <person name="Barry K."/>
            <person name="Lindquist E."/>
            <person name="Hellsten U."/>
            <person name="Deshpande S."/>
            <person name="Wang X."/>
            <person name="Wu X."/>
            <person name="Mitros T."/>
            <person name="Triplett J."/>
            <person name="Yang X."/>
            <person name="Ye C.Y."/>
            <person name="Mauro-Herrera M."/>
            <person name="Wang L."/>
            <person name="Li P."/>
            <person name="Sharma M."/>
            <person name="Sharma R."/>
            <person name="Ronald P.C."/>
            <person name="Panaud O."/>
            <person name="Kellogg E.A."/>
            <person name="Brutnell T.P."/>
            <person name="Doust A.N."/>
            <person name="Tuskan G.A."/>
            <person name="Rokhsar D."/>
            <person name="Devos K.M."/>
        </authorList>
    </citation>
    <scope>NUCLEOTIDE SEQUENCE [LARGE SCALE GENOMIC DNA]</scope>
    <source>
        <strain evidence="1">Yugu1</strain>
    </source>
</reference>
<sequence length="96" mass="11347">MHKVFVYIARCHKQPPGNALCGYYVCEFLKNNGRYRTNPEDMLRIDTHDAALEDKHIDNICRDMSRFIQREICHEDGAFFDKDGVLMAHECKDLRR</sequence>
<dbReference type="OrthoDB" id="695752at2759"/>
<dbReference type="EMBL" id="CM003534">
    <property type="protein sequence ID" value="RCV33018.1"/>
    <property type="molecule type" value="Genomic_DNA"/>
</dbReference>
<evidence type="ECO:0000313" key="1">
    <source>
        <dbReference type="EMBL" id="RCV33018.1"/>
    </source>
</evidence>